<accession>A0A6N6NQK2</accession>
<evidence type="ECO:0000256" key="2">
    <source>
        <dbReference type="ARBA" id="ARBA00022670"/>
    </source>
</evidence>
<dbReference type="Gene3D" id="3.40.50.200">
    <property type="entry name" value="Peptidase S8/S53 domain"/>
    <property type="match status" value="1"/>
</dbReference>
<dbReference type="GO" id="GO:0006508">
    <property type="term" value="P:proteolysis"/>
    <property type="evidence" value="ECO:0007669"/>
    <property type="project" value="UniProtKB-KW"/>
</dbReference>
<evidence type="ECO:0000256" key="5">
    <source>
        <dbReference type="PROSITE-ProRule" id="PRU01240"/>
    </source>
</evidence>
<dbReference type="SUPFAM" id="SSF52743">
    <property type="entry name" value="Subtilisin-like"/>
    <property type="match status" value="1"/>
</dbReference>
<organism evidence="9 10">
    <name type="scientific">Ellagibacter isourolithinifaciens</name>
    <dbReference type="NCBI Taxonomy" id="2137581"/>
    <lineage>
        <taxon>Bacteria</taxon>
        <taxon>Bacillati</taxon>
        <taxon>Actinomycetota</taxon>
        <taxon>Coriobacteriia</taxon>
        <taxon>Eggerthellales</taxon>
        <taxon>Eggerthellaceae</taxon>
        <taxon>Ellagibacter</taxon>
    </lineage>
</organism>
<dbReference type="PANTHER" id="PTHR43806:SF11">
    <property type="entry name" value="CEREVISIN-RELATED"/>
    <property type="match status" value="1"/>
</dbReference>
<dbReference type="RefSeq" id="WP_158050132.1">
    <property type="nucleotide sequence ID" value="NZ_WAJR01000025.1"/>
</dbReference>
<evidence type="ECO:0000256" key="7">
    <source>
        <dbReference type="SAM" id="SignalP"/>
    </source>
</evidence>
<dbReference type="InterPro" id="IPR000209">
    <property type="entry name" value="Peptidase_S8/S53_dom"/>
</dbReference>
<feature type="compositionally biased region" description="Polar residues" evidence="6">
    <location>
        <begin position="47"/>
        <end position="61"/>
    </location>
</feature>
<evidence type="ECO:0000256" key="1">
    <source>
        <dbReference type="ARBA" id="ARBA00011073"/>
    </source>
</evidence>
<keyword evidence="7" id="KW-0732">Signal</keyword>
<dbReference type="PROSITE" id="PS51892">
    <property type="entry name" value="SUBTILASE"/>
    <property type="match status" value="1"/>
</dbReference>
<dbReference type="Pfam" id="PF00082">
    <property type="entry name" value="Peptidase_S8"/>
    <property type="match status" value="1"/>
</dbReference>
<dbReference type="InterPro" id="IPR015500">
    <property type="entry name" value="Peptidase_S8_subtilisin-rel"/>
</dbReference>
<dbReference type="PROSITE" id="PS00137">
    <property type="entry name" value="SUBTILASE_HIS"/>
    <property type="match status" value="1"/>
</dbReference>
<feature type="domain" description="SLH" evidence="8">
    <location>
        <begin position="583"/>
        <end position="648"/>
    </location>
</feature>
<feature type="compositionally biased region" description="Low complexity" evidence="6">
    <location>
        <begin position="169"/>
        <end position="181"/>
    </location>
</feature>
<protein>
    <submittedName>
        <fullName evidence="9">S8 family serine peptidase</fullName>
    </submittedName>
</protein>
<evidence type="ECO:0000256" key="4">
    <source>
        <dbReference type="ARBA" id="ARBA00022825"/>
    </source>
</evidence>
<evidence type="ECO:0000256" key="3">
    <source>
        <dbReference type="ARBA" id="ARBA00022801"/>
    </source>
</evidence>
<feature type="signal peptide" evidence="7">
    <location>
        <begin position="1"/>
        <end position="32"/>
    </location>
</feature>
<dbReference type="Pfam" id="PF00395">
    <property type="entry name" value="SLH"/>
    <property type="match status" value="2"/>
</dbReference>
<dbReference type="InterPro" id="IPR001119">
    <property type="entry name" value="SLH_dom"/>
</dbReference>
<feature type="region of interest" description="Disordered" evidence="6">
    <location>
        <begin position="169"/>
        <end position="193"/>
    </location>
</feature>
<feature type="active site" description="Charge relay system" evidence="5">
    <location>
        <position position="279"/>
    </location>
</feature>
<keyword evidence="4 5" id="KW-0720">Serine protease</keyword>
<keyword evidence="2 5" id="KW-0645">Protease</keyword>
<sequence length="719" mass="74704">MRFTNLTQVSRSMLAAILAASIAFPVPAIAFAADTDNAPDESAIDSAESSQDGPAGTSEQGGNDPERFSGLIEGEDYSGLLITLDADASVSLLAEDDGDGGLAQGLAQAGLAVTDQIEAANGSVLVTADVADGKSAPEAVAAAQAVPGVAKAQPNYLYDLVEDAPDGVAGQAGANDAAAGAQTTDEGASLQSFSMPNDPYASISDSNEPLNQYWLYNTRITKAWYDVQTNGSVTVATLDTGALFDHEDLRANLLADYAWDAFNSKPLAETVSEGDAVGHGTMVAGIIAGTANNGVGIAGGSYNARVLPVKVWGDSASDKATTESVVRGYNYVIDMVASGAIPDLRVVNMSLGSYDTSDTSDGRLNDEAFHDAIIAAKNAGIVTVCSGGNGTKTGQPNTKHIYPADFDECVSVTALNADGTNCYWSDYNESKDISAPGASITSTNVSGRYYRASGTSSAAPIVSSIFALMFAAVPSATVDDACNAVYATATPISDAENDRTDISGSRGAIDASAAVEALEGLGRTAFSDVHPGEWFYNAVYFAKAHGIMNGVGDTGEFQPSAPTTRAQAATVLYNVYSKGEVASSCNKPDVDQSEWYANAVNWCVAHGIMTGYDDGSNTFGPNDSLTREQMCKVLAIATKADYASADPAKYNALLGTEETDEWARPFVVWAVDEGLVNGIDNHDGTHTLDPLGLVYRCQTAQIFATPSTLESCRIIEASN</sequence>
<dbReference type="OrthoDB" id="3183967at2"/>
<keyword evidence="10" id="KW-1185">Reference proteome</keyword>
<feature type="region of interest" description="Disordered" evidence="6">
    <location>
        <begin position="38"/>
        <end position="70"/>
    </location>
</feature>
<comment type="similarity">
    <text evidence="1 5">Belongs to the peptidase S8 family.</text>
</comment>
<gene>
    <name evidence="9" type="ORF">F8C90_08675</name>
</gene>
<feature type="active site" description="Charge relay system" evidence="5">
    <location>
        <position position="456"/>
    </location>
</feature>
<dbReference type="GO" id="GO:0004252">
    <property type="term" value="F:serine-type endopeptidase activity"/>
    <property type="evidence" value="ECO:0007669"/>
    <property type="project" value="UniProtKB-UniRule"/>
</dbReference>
<evidence type="ECO:0000259" key="8">
    <source>
        <dbReference type="PROSITE" id="PS51272"/>
    </source>
</evidence>
<dbReference type="InterPro" id="IPR036852">
    <property type="entry name" value="Peptidase_S8/S53_dom_sf"/>
</dbReference>
<dbReference type="InterPro" id="IPR022398">
    <property type="entry name" value="Peptidase_S8_His-AS"/>
</dbReference>
<reference evidence="9 10" key="1">
    <citation type="submission" date="2019-09" db="EMBL/GenBank/DDBJ databases">
        <title>Whole genome shotgun sequencing (WGS) of Ellagibacter isourolithinifaciens DSM 104140(T) and Adlercreutzia muris DSM 29508(T).</title>
        <authorList>
            <person name="Stoll D.A."/>
            <person name="Danylec N."/>
            <person name="Huch M."/>
        </authorList>
    </citation>
    <scope>NUCLEOTIDE SEQUENCE [LARGE SCALE GENOMIC DNA]</scope>
    <source>
        <strain evidence="9 10">DSM 104140</strain>
    </source>
</reference>
<dbReference type="Proteomes" id="UP000468668">
    <property type="component" value="Unassembled WGS sequence"/>
</dbReference>
<evidence type="ECO:0000256" key="6">
    <source>
        <dbReference type="SAM" id="MobiDB-lite"/>
    </source>
</evidence>
<proteinExistence type="inferred from homology"/>
<dbReference type="GeneID" id="98658481"/>
<dbReference type="AlphaFoldDB" id="A0A6N6NQK2"/>
<feature type="active site" description="Charge relay system" evidence="5">
    <location>
        <position position="239"/>
    </location>
</feature>
<dbReference type="PRINTS" id="PR00723">
    <property type="entry name" value="SUBTILISIN"/>
</dbReference>
<feature type="compositionally biased region" description="Polar residues" evidence="6">
    <location>
        <begin position="182"/>
        <end position="193"/>
    </location>
</feature>
<dbReference type="EMBL" id="WAJR01000025">
    <property type="protein sequence ID" value="KAB1638011.1"/>
    <property type="molecule type" value="Genomic_DNA"/>
</dbReference>
<evidence type="ECO:0000313" key="9">
    <source>
        <dbReference type="EMBL" id="KAB1638011.1"/>
    </source>
</evidence>
<dbReference type="PROSITE" id="PS51272">
    <property type="entry name" value="SLH"/>
    <property type="match status" value="2"/>
</dbReference>
<dbReference type="PANTHER" id="PTHR43806">
    <property type="entry name" value="PEPTIDASE S8"/>
    <property type="match status" value="1"/>
</dbReference>
<feature type="domain" description="SLH" evidence="8">
    <location>
        <begin position="522"/>
        <end position="582"/>
    </location>
</feature>
<name>A0A6N6NQK2_9ACTN</name>
<feature type="chain" id="PRO_5026927366" evidence="7">
    <location>
        <begin position="33"/>
        <end position="719"/>
    </location>
</feature>
<dbReference type="InterPro" id="IPR050131">
    <property type="entry name" value="Peptidase_S8_subtilisin-like"/>
</dbReference>
<evidence type="ECO:0000313" key="10">
    <source>
        <dbReference type="Proteomes" id="UP000468668"/>
    </source>
</evidence>
<keyword evidence="3 5" id="KW-0378">Hydrolase</keyword>
<comment type="caution">
    <text evidence="9">The sequence shown here is derived from an EMBL/GenBank/DDBJ whole genome shotgun (WGS) entry which is preliminary data.</text>
</comment>